<protein>
    <recommendedName>
        <fullName evidence="11">Probable nicotinate-nucleotide adenylyltransferase</fullName>
        <ecNumber evidence="11">2.7.7.18</ecNumber>
    </recommendedName>
    <alternativeName>
        <fullName evidence="11">Deamido-NAD(+) diphosphorylase</fullName>
    </alternativeName>
    <alternativeName>
        <fullName evidence="11">Deamido-NAD(+) pyrophosphorylase</fullName>
    </alternativeName>
    <alternativeName>
        <fullName evidence="11">Nicotinate mononucleotide adenylyltransferase</fullName>
        <shortName evidence="11">NaMN adenylyltransferase</shortName>
    </alternativeName>
</protein>
<dbReference type="GO" id="GO:0004515">
    <property type="term" value="F:nicotinate-nucleotide adenylyltransferase activity"/>
    <property type="evidence" value="ECO:0007669"/>
    <property type="project" value="UniProtKB-UniRule"/>
</dbReference>
<evidence type="ECO:0000256" key="7">
    <source>
        <dbReference type="ARBA" id="ARBA00022741"/>
    </source>
</evidence>
<comment type="pathway">
    <text evidence="2 11">Cofactor biosynthesis; NAD(+) biosynthesis; deamido-NAD(+) from nicotinate D-ribonucleotide: step 1/1.</text>
</comment>
<sequence length="227" mass="25023">MRLAVFGGSFNPPHIGHLALADAVHTELGFDRVLFIPTHISPLKGVKGTEALLDASLRFEMLSLAAEDSGFLMVSDCEIRRGGISYTADTLRFVLHEYAGKIAGKPALIMGADWIPSFHLWRNAEEIAGNADLILARRPGFAGFPPDAGPDTGRGPDADKTDADPRAPVRLRLPGLEREVPVFFVDNPELQVSSSDIRRRIASGKSWRYLVPEPVHRYIRKRGLYVQ</sequence>
<evidence type="ECO:0000256" key="1">
    <source>
        <dbReference type="ARBA" id="ARBA00002324"/>
    </source>
</evidence>
<dbReference type="GO" id="GO:0009435">
    <property type="term" value="P:NAD+ biosynthetic process"/>
    <property type="evidence" value="ECO:0007669"/>
    <property type="project" value="UniProtKB-UniRule"/>
</dbReference>
<reference evidence="14" key="1">
    <citation type="submission" date="2020-10" db="EMBL/GenBank/DDBJ databases">
        <authorList>
            <person name="Gilroy R."/>
        </authorList>
    </citation>
    <scope>NUCLEOTIDE SEQUENCE</scope>
    <source>
        <strain evidence="14">B3-4054</strain>
    </source>
</reference>
<dbReference type="GO" id="GO:0005524">
    <property type="term" value="F:ATP binding"/>
    <property type="evidence" value="ECO:0007669"/>
    <property type="project" value="UniProtKB-KW"/>
</dbReference>
<dbReference type="InterPro" id="IPR004821">
    <property type="entry name" value="Cyt_trans-like"/>
</dbReference>
<keyword evidence="8 11" id="KW-0067">ATP-binding</keyword>
<evidence type="ECO:0000256" key="10">
    <source>
        <dbReference type="ARBA" id="ARBA00048721"/>
    </source>
</evidence>
<dbReference type="SUPFAM" id="SSF52374">
    <property type="entry name" value="Nucleotidylyl transferase"/>
    <property type="match status" value="1"/>
</dbReference>
<organism evidence="14 15">
    <name type="scientific">Candidatus Avitreponema avistercoris</name>
    <dbReference type="NCBI Taxonomy" id="2840705"/>
    <lineage>
        <taxon>Bacteria</taxon>
        <taxon>Pseudomonadati</taxon>
        <taxon>Spirochaetota</taxon>
        <taxon>Spirochaetia</taxon>
        <taxon>Spirochaetales</taxon>
        <taxon>Candidatus Avitreponema</taxon>
    </lineage>
</organism>
<name>A0A9D9EM30_9SPIR</name>
<comment type="caution">
    <text evidence="14">The sequence shown here is derived from an EMBL/GenBank/DDBJ whole genome shotgun (WGS) entry which is preliminary data.</text>
</comment>
<dbReference type="Pfam" id="PF01467">
    <property type="entry name" value="CTP_transf_like"/>
    <property type="match status" value="1"/>
</dbReference>
<dbReference type="HAMAP" id="MF_00244">
    <property type="entry name" value="NaMN_adenylyltr"/>
    <property type="match status" value="1"/>
</dbReference>
<dbReference type="Proteomes" id="UP000823616">
    <property type="component" value="Unassembled WGS sequence"/>
</dbReference>
<keyword evidence="9 11" id="KW-0520">NAD</keyword>
<dbReference type="CDD" id="cd02165">
    <property type="entry name" value="NMNAT"/>
    <property type="match status" value="1"/>
</dbReference>
<evidence type="ECO:0000256" key="6">
    <source>
        <dbReference type="ARBA" id="ARBA00022695"/>
    </source>
</evidence>
<evidence type="ECO:0000256" key="9">
    <source>
        <dbReference type="ARBA" id="ARBA00023027"/>
    </source>
</evidence>
<evidence type="ECO:0000256" key="2">
    <source>
        <dbReference type="ARBA" id="ARBA00005019"/>
    </source>
</evidence>
<proteinExistence type="inferred from homology"/>
<dbReference type="PANTHER" id="PTHR39321">
    <property type="entry name" value="NICOTINATE-NUCLEOTIDE ADENYLYLTRANSFERASE-RELATED"/>
    <property type="match status" value="1"/>
</dbReference>
<dbReference type="InterPro" id="IPR014729">
    <property type="entry name" value="Rossmann-like_a/b/a_fold"/>
</dbReference>
<dbReference type="InterPro" id="IPR005248">
    <property type="entry name" value="NadD/NMNAT"/>
</dbReference>
<evidence type="ECO:0000256" key="8">
    <source>
        <dbReference type="ARBA" id="ARBA00022840"/>
    </source>
</evidence>
<evidence type="ECO:0000259" key="13">
    <source>
        <dbReference type="Pfam" id="PF01467"/>
    </source>
</evidence>
<accession>A0A9D9EM30</accession>
<evidence type="ECO:0000256" key="4">
    <source>
        <dbReference type="ARBA" id="ARBA00022642"/>
    </source>
</evidence>
<comment type="function">
    <text evidence="1 11">Catalyzes the reversible adenylation of nicotinate mononucleotide (NaMN) to nicotinic acid adenine dinucleotide (NaAD).</text>
</comment>
<keyword evidence="7 11" id="KW-0547">Nucleotide-binding</keyword>
<dbReference type="EMBL" id="JADIMS010000105">
    <property type="protein sequence ID" value="MBO8450591.1"/>
    <property type="molecule type" value="Genomic_DNA"/>
</dbReference>
<evidence type="ECO:0000256" key="12">
    <source>
        <dbReference type="SAM" id="MobiDB-lite"/>
    </source>
</evidence>
<dbReference type="AlphaFoldDB" id="A0A9D9EM30"/>
<gene>
    <name evidence="11 14" type="primary">nadD</name>
    <name evidence="14" type="ORF">IAA96_05740</name>
</gene>
<feature type="region of interest" description="Disordered" evidence="12">
    <location>
        <begin position="145"/>
        <end position="167"/>
    </location>
</feature>
<comment type="catalytic activity">
    <reaction evidence="10 11">
        <text>nicotinate beta-D-ribonucleotide + ATP + H(+) = deamido-NAD(+) + diphosphate</text>
        <dbReference type="Rhea" id="RHEA:22860"/>
        <dbReference type="ChEBI" id="CHEBI:15378"/>
        <dbReference type="ChEBI" id="CHEBI:30616"/>
        <dbReference type="ChEBI" id="CHEBI:33019"/>
        <dbReference type="ChEBI" id="CHEBI:57502"/>
        <dbReference type="ChEBI" id="CHEBI:58437"/>
        <dbReference type="EC" id="2.7.7.18"/>
    </reaction>
</comment>
<dbReference type="EC" id="2.7.7.18" evidence="11"/>
<evidence type="ECO:0000313" key="14">
    <source>
        <dbReference type="EMBL" id="MBO8450591.1"/>
    </source>
</evidence>
<comment type="similarity">
    <text evidence="3 11">Belongs to the NadD family.</text>
</comment>
<feature type="compositionally biased region" description="Basic and acidic residues" evidence="12">
    <location>
        <begin position="154"/>
        <end position="167"/>
    </location>
</feature>
<keyword evidence="4 11" id="KW-0662">Pyridine nucleotide biosynthesis</keyword>
<evidence type="ECO:0000256" key="3">
    <source>
        <dbReference type="ARBA" id="ARBA00009014"/>
    </source>
</evidence>
<feature type="domain" description="Cytidyltransferase-like" evidence="13">
    <location>
        <begin position="5"/>
        <end position="200"/>
    </location>
</feature>
<dbReference type="NCBIfam" id="TIGR00482">
    <property type="entry name" value="nicotinate (nicotinamide) nucleotide adenylyltransferase"/>
    <property type="match status" value="1"/>
</dbReference>
<evidence type="ECO:0000313" key="15">
    <source>
        <dbReference type="Proteomes" id="UP000823616"/>
    </source>
</evidence>
<dbReference type="PANTHER" id="PTHR39321:SF3">
    <property type="entry name" value="PHOSPHOPANTETHEINE ADENYLYLTRANSFERASE"/>
    <property type="match status" value="1"/>
</dbReference>
<keyword evidence="6 11" id="KW-0548">Nucleotidyltransferase</keyword>
<evidence type="ECO:0000256" key="5">
    <source>
        <dbReference type="ARBA" id="ARBA00022679"/>
    </source>
</evidence>
<evidence type="ECO:0000256" key="11">
    <source>
        <dbReference type="HAMAP-Rule" id="MF_00244"/>
    </source>
</evidence>
<dbReference type="Gene3D" id="3.40.50.620">
    <property type="entry name" value="HUPs"/>
    <property type="match status" value="1"/>
</dbReference>
<keyword evidence="5 11" id="KW-0808">Transferase</keyword>
<reference evidence="14" key="2">
    <citation type="journal article" date="2021" name="PeerJ">
        <title>Extensive microbial diversity within the chicken gut microbiome revealed by metagenomics and culture.</title>
        <authorList>
            <person name="Gilroy R."/>
            <person name="Ravi A."/>
            <person name="Getino M."/>
            <person name="Pursley I."/>
            <person name="Horton D.L."/>
            <person name="Alikhan N.F."/>
            <person name="Baker D."/>
            <person name="Gharbi K."/>
            <person name="Hall N."/>
            <person name="Watson M."/>
            <person name="Adriaenssens E.M."/>
            <person name="Foster-Nyarko E."/>
            <person name="Jarju S."/>
            <person name="Secka A."/>
            <person name="Antonio M."/>
            <person name="Oren A."/>
            <person name="Chaudhuri R.R."/>
            <person name="La Ragione R."/>
            <person name="Hildebrand F."/>
            <person name="Pallen M.J."/>
        </authorList>
    </citation>
    <scope>NUCLEOTIDE SEQUENCE</scope>
    <source>
        <strain evidence="14">B3-4054</strain>
    </source>
</reference>